<dbReference type="PANTHER" id="PTHR11328">
    <property type="entry name" value="MAJOR FACILITATOR SUPERFAMILY DOMAIN-CONTAINING PROTEIN"/>
    <property type="match status" value="1"/>
</dbReference>
<dbReference type="GO" id="GO:0008643">
    <property type="term" value="P:carbohydrate transport"/>
    <property type="evidence" value="ECO:0007669"/>
    <property type="project" value="InterPro"/>
</dbReference>
<dbReference type="SUPFAM" id="SSF103473">
    <property type="entry name" value="MFS general substrate transporter"/>
    <property type="match status" value="1"/>
</dbReference>
<dbReference type="PROSITE" id="PS00872">
    <property type="entry name" value="NA_GALACTOSIDE_SYMP"/>
    <property type="match status" value="1"/>
</dbReference>
<feature type="transmembrane region" description="Helical" evidence="9">
    <location>
        <begin position="347"/>
        <end position="370"/>
    </location>
</feature>
<feature type="transmembrane region" description="Helical" evidence="9">
    <location>
        <begin position="399"/>
        <end position="417"/>
    </location>
</feature>
<keyword evidence="5 9" id="KW-0812">Transmembrane</keyword>
<feature type="transmembrane region" description="Helical" evidence="9">
    <location>
        <begin position="56"/>
        <end position="77"/>
    </location>
</feature>
<feature type="transmembrane region" description="Helical" evidence="9">
    <location>
        <begin position="21"/>
        <end position="44"/>
    </location>
</feature>
<dbReference type="InterPro" id="IPR039672">
    <property type="entry name" value="MFS_2"/>
</dbReference>
<dbReference type="InterPro" id="IPR001927">
    <property type="entry name" value="Na/Gal_symport"/>
</dbReference>
<feature type="transmembrane region" description="Helical" evidence="9">
    <location>
        <begin position="126"/>
        <end position="145"/>
    </location>
</feature>
<dbReference type="Proteomes" id="UP000016481">
    <property type="component" value="Unassembled WGS sequence"/>
</dbReference>
<dbReference type="PANTHER" id="PTHR11328:SF36">
    <property type="entry name" value="MELIBIOSE PERMEASE"/>
    <property type="match status" value="1"/>
</dbReference>
<sequence>MSQASQSQGRGGLWLSRASYAFGNLGQAAFYNALSTYFVTYYAAQTLFREYSQSEAKAMIGVITLLVFIIRIAEIFIDPLLGNLVDNTNTRFGRFRPWQVIGGVASSLLLFAIFTGLFGLVNINKIAFIVVFVIVFILLDVLYSLRDVSYWGMIPALSSSSHERGIYTALGTFTGSIGYNGVTAIVVPVVGFFGALAGAGKESQAGWTGFGALVAVVGIITCLTVAFGTREQESLLRVPDQKSNPLQAFSAIGRNDQLLWMSLSYVLYSIANVATTGFMIYLFKFVLQVPNKYSMVGIIAFVIGLAVTPLYPIINRKVPRRYLYLGGLALMAIAYVLFILFPSSVVMVFVALVLFYLPSTAIQMTAILTITDSVEYGQMKTGKRNEAVVLSVRPMLDKIAGALSNSIVGFVAIAAAMTNDVDPSALTEANIETFKTAAFYVPLVVIVSAFLVFAFKVSLSEKRHDEIVSVLEKELEESEHSK</sequence>
<evidence type="ECO:0000256" key="3">
    <source>
        <dbReference type="ARBA" id="ARBA00022475"/>
    </source>
</evidence>
<evidence type="ECO:0000256" key="6">
    <source>
        <dbReference type="ARBA" id="ARBA00022847"/>
    </source>
</evidence>
<dbReference type="InterPro" id="IPR018043">
    <property type="entry name" value="Na/Gal_symport_CS"/>
</dbReference>
<dbReference type="PATRIC" id="fig|1321817.3.peg.514"/>
<feature type="transmembrane region" description="Helical" evidence="9">
    <location>
        <begin position="166"/>
        <end position="193"/>
    </location>
</feature>
<dbReference type="HOGENOM" id="CLU_027408_1_0_11"/>
<evidence type="ECO:0000256" key="5">
    <source>
        <dbReference type="ARBA" id="ARBA00022692"/>
    </source>
</evidence>
<evidence type="ECO:0000256" key="2">
    <source>
        <dbReference type="ARBA" id="ARBA00022448"/>
    </source>
</evidence>
<keyword evidence="6" id="KW-0769">Symport</keyword>
<dbReference type="EMBL" id="AWSC01000018">
    <property type="protein sequence ID" value="ERH17426.1"/>
    <property type="molecule type" value="Genomic_DNA"/>
</dbReference>
<dbReference type="InterPro" id="IPR036259">
    <property type="entry name" value="MFS_trans_sf"/>
</dbReference>
<feature type="transmembrane region" description="Helical" evidence="9">
    <location>
        <begin position="98"/>
        <end position="120"/>
    </location>
</feature>
<dbReference type="AlphaFoldDB" id="U1Q4I2"/>
<dbReference type="NCBIfam" id="TIGR00792">
    <property type="entry name" value="gph"/>
    <property type="match status" value="1"/>
</dbReference>
<dbReference type="GO" id="GO:0015293">
    <property type="term" value="F:symporter activity"/>
    <property type="evidence" value="ECO:0007669"/>
    <property type="project" value="UniProtKB-KW"/>
</dbReference>
<feature type="transmembrane region" description="Helical" evidence="9">
    <location>
        <begin position="323"/>
        <end position="341"/>
    </location>
</feature>
<name>U1Q4I2_9ACTO</name>
<accession>U1Q4I2</accession>
<keyword evidence="3" id="KW-1003">Cell membrane</keyword>
<evidence type="ECO:0000256" key="4">
    <source>
        <dbReference type="ARBA" id="ARBA00022597"/>
    </source>
</evidence>
<keyword evidence="8 9" id="KW-0472">Membrane</keyword>
<evidence type="ECO:0000256" key="7">
    <source>
        <dbReference type="ARBA" id="ARBA00022989"/>
    </source>
</evidence>
<reference evidence="10 11" key="1">
    <citation type="submission" date="2013-08" db="EMBL/GenBank/DDBJ databases">
        <authorList>
            <person name="Weinstock G."/>
            <person name="Sodergren E."/>
            <person name="Wylie T."/>
            <person name="Fulton L."/>
            <person name="Fulton R."/>
            <person name="Fronick C."/>
            <person name="O'Laughlin M."/>
            <person name="Godfrey J."/>
            <person name="Miner T."/>
            <person name="Herter B."/>
            <person name="Appelbaum E."/>
            <person name="Cordes M."/>
            <person name="Lek S."/>
            <person name="Wollam A."/>
            <person name="Pepin K.H."/>
            <person name="Palsikar V.B."/>
            <person name="Mitreva M."/>
            <person name="Wilson R.K."/>
        </authorList>
    </citation>
    <scope>NUCLEOTIDE SEQUENCE [LARGE SCALE GENOMIC DNA]</scope>
    <source>
        <strain evidence="10 11">F0530</strain>
    </source>
</reference>
<keyword evidence="7 9" id="KW-1133">Transmembrane helix</keyword>
<feature type="transmembrane region" description="Helical" evidence="9">
    <location>
        <begin position="205"/>
        <end position="227"/>
    </location>
</feature>
<evidence type="ECO:0000313" key="11">
    <source>
        <dbReference type="Proteomes" id="UP000016481"/>
    </source>
</evidence>
<feature type="transmembrane region" description="Helical" evidence="9">
    <location>
        <begin position="437"/>
        <end position="455"/>
    </location>
</feature>
<dbReference type="Gene3D" id="1.20.1250.20">
    <property type="entry name" value="MFS general substrate transporter like domains"/>
    <property type="match status" value="1"/>
</dbReference>
<evidence type="ECO:0000256" key="8">
    <source>
        <dbReference type="ARBA" id="ARBA00023136"/>
    </source>
</evidence>
<evidence type="ECO:0000313" key="10">
    <source>
        <dbReference type="EMBL" id="ERH17426.1"/>
    </source>
</evidence>
<dbReference type="Pfam" id="PF13347">
    <property type="entry name" value="MFS_2"/>
    <property type="match status" value="1"/>
</dbReference>
<keyword evidence="4" id="KW-0762">Sugar transport</keyword>
<comment type="subcellular location">
    <subcellularLocation>
        <location evidence="1">Cell membrane</location>
        <topology evidence="1">Multi-pass membrane protein</topology>
    </subcellularLocation>
</comment>
<dbReference type="GO" id="GO:0006814">
    <property type="term" value="P:sodium ion transport"/>
    <property type="evidence" value="ECO:0007669"/>
    <property type="project" value="InterPro"/>
</dbReference>
<organism evidence="10 11">
    <name type="scientific">Actinomyces graevenitzii F0530</name>
    <dbReference type="NCBI Taxonomy" id="1321817"/>
    <lineage>
        <taxon>Bacteria</taxon>
        <taxon>Bacillati</taxon>
        <taxon>Actinomycetota</taxon>
        <taxon>Actinomycetes</taxon>
        <taxon>Actinomycetales</taxon>
        <taxon>Actinomycetaceae</taxon>
        <taxon>Actinomyces</taxon>
    </lineage>
</organism>
<evidence type="ECO:0000256" key="9">
    <source>
        <dbReference type="SAM" id="Phobius"/>
    </source>
</evidence>
<dbReference type="GO" id="GO:0005886">
    <property type="term" value="C:plasma membrane"/>
    <property type="evidence" value="ECO:0007669"/>
    <property type="project" value="UniProtKB-SubCell"/>
</dbReference>
<dbReference type="RefSeq" id="WP_021604555.1">
    <property type="nucleotide sequence ID" value="NZ_KE951502.1"/>
</dbReference>
<proteinExistence type="predicted"/>
<gene>
    <name evidence="10" type="ORF">HMPREF1978_00588</name>
</gene>
<dbReference type="CDD" id="cd17332">
    <property type="entry name" value="MFS_MelB_like"/>
    <property type="match status" value="1"/>
</dbReference>
<feature type="transmembrane region" description="Helical" evidence="9">
    <location>
        <begin position="293"/>
        <end position="311"/>
    </location>
</feature>
<comment type="caution">
    <text evidence="10">The sequence shown here is derived from an EMBL/GenBank/DDBJ whole genome shotgun (WGS) entry which is preliminary data.</text>
</comment>
<feature type="transmembrane region" description="Helical" evidence="9">
    <location>
        <begin position="265"/>
        <end position="287"/>
    </location>
</feature>
<evidence type="ECO:0000256" key="1">
    <source>
        <dbReference type="ARBA" id="ARBA00004651"/>
    </source>
</evidence>
<keyword evidence="2" id="KW-0813">Transport</keyword>
<protein>
    <submittedName>
        <fullName evidence="10">Glycoside/pentoside/hexuronide transporter</fullName>
    </submittedName>
</protein>